<evidence type="ECO:0000313" key="7">
    <source>
        <dbReference type="EMBL" id="CAB4811780.1"/>
    </source>
</evidence>
<keyword evidence="2" id="KW-0238">DNA-binding</keyword>
<evidence type="ECO:0000259" key="4">
    <source>
        <dbReference type="PROSITE" id="PS50949"/>
    </source>
</evidence>
<dbReference type="PANTHER" id="PTHR43537">
    <property type="entry name" value="TRANSCRIPTIONAL REGULATOR, GNTR FAMILY"/>
    <property type="match status" value="1"/>
</dbReference>
<accession>A0A6J7DEM4</accession>
<dbReference type="SMART" id="SM00345">
    <property type="entry name" value="HTH_GNTR"/>
    <property type="match status" value="1"/>
</dbReference>
<proteinExistence type="predicted"/>
<dbReference type="Pfam" id="PF00392">
    <property type="entry name" value="GntR"/>
    <property type="match status" value="1"/>
</dbReference>
<name>A0A6J7DEM4_9ZZZZ</name>
<feature type="domain" description="HTH gntR-type" evidence="4">
    <location>
        <begin position="12"/>
        <end position="80"/>
    </location>
</feature>
<dbReference type="EMBL" id="CAFBMF010000040">
    <property type="protein sequence ID" value="CAB4898650.1"/>
    <property type="molecule type" value="Genomic_DNA"/>
</dbReference>
<protein>
    <submittedName>
        <fullName evidence="8">Unannotated protein</fullName>
    </submittedName>
</protein>
<dbReference type="AlphaFoldDB" id="A0A6J7DEM4"/>
<dbReference type="PANTHER" id="PTHR43537:SF24">
    <property type="entry name" value="GLUCONATE OPERON TRANSCRIPTIONAL REPRESSOR"/>
    <property type="match status" value="1"/>
</dbReference>
<dbReference type="PROSITE" id="PS50949">
    <property type="entry name" value="HTH_GNTR"/>
    <property type="match status" value="1"/>
</dbReference>
<dbReference type="Gene3D" id="1.20.120.530">
    <property type="entry name" value="GntR ligand-binding domain-like"/>
    <property type="match status" value="1"/>
</dbReference>
<evidence type="ECO:0000313" key="10">
    <source>
        <dbReference type="EMBL" id="CAB5031717.1"/>
    </source>
</evidence>
<keyword evidence="1" id="KW-0805">Transcription regulation</keyword>
<dbReference type="EMBL" id="CAEZYH010000026">
    <property type="protein sequence ID" value="CAB4717943.1"/>
    <property type="molecule type" value="Genomic_DNA"/>
</dbReference>
<dbReference type="InterPro" id="IPR036390">
    <property type="entry name" value="WH_DNA-bd_sf"/>
</dbReference>
<evidence type="ECO:0000313" key="6">
    <source>
        <dbReference type="EMBL" id="CAB4772508.1"/>
    </source>
</evidence>
<evidence type="ECO:0000313" key="5">
    <source>
        <dbReference type="EMBL" id="CAB4717943.1"/>
    </source>
</evidence>
<dbReference type="EMBL" id="CAFBPS010000077">
    <property type="protein sequence ID" value="CAB5031717.1"/>
    <property type="molecule type" value="Genomic_DNA"/>
</dbReference>
<dbReference type="SUPFAM" id="SSF46785">
    <property type="entry name" value="Winged helix' DNA-binding domain"/>
    <property type="match status" value="1"/>
</dbReference>
<dbReference type="PRINTS" id="PR00035">
    <property type="entry name" value="HTHGNTR"/>
</dbReference>
<evidence type="ECO:0000256" key="3">
    <source>
        <dbReference type="ARBA" id="ARBA00023163"/>
    </source>
</evidence>
<dbReference type="InterPro" id="IPR036388">
    <property type="entry name" value="WH-like_DNA-bd_sf"/>
</dbReference>
<dbReference type="SUPFAM" id="SSF48008">
    <property type="entry name" value="GntR ligand-binding domain-like"/>
    <property type="match status" value="1"/>
</dbReference>
<dbReference type="Pfam" id="PF07729">
    <property type="entry name" value="FCD"/>
    <property type="match status" value="1"/>
</dbReference>
<dbReference type="CDD" id="cd07377">
    <property type="entry name" value="WHTH_GntR"/>
    <property type="match status" value="1"/>
</dbReference>
<gene>
    <name evidence="5" type="ORF">UFOPK2658_00818</name>
    <name evidence="6" type="ORF">UFOPK2880_00902</name>
    <name evidence="7" type="ORF">UFOPK3004_01290</name>
    <name evidence="8" type="ORF">UFOPK3304_00805</name>
    <name evidence="9" type="ORF">UFOPK3494_00816</name>
    <name evidence="10" type="ORF">UFOPK4134_01056</name>
</gene>
<reference evidence="8" key="1">
    <citation type="submission" date="2020-05" db="EMBL/GenBank/DDBJ databases">
        <authorList>
            <person name="Chiriac C."/>
            <person name="Salcher M."/>
            <person name="Ghai R."/>
            <person name="Kavagutti S V."/>
        </authorList>
    </citation>
    <scope>NUCLEOTIDE SEQUENCE</scope>
</reference>
<dbReference type="InterPro" id="IPR000524">
    <property type="entry name" value="Tscrpt_reg_HTH_GntR"/>
</dbReference>
<organism evidence="8">
    <name type="scientific">freshwater metagenome</name>
    <dbReference type="NCBI Taxonomy" id="449393"/>
    <lineage>
        <taxon>unclassified sequences</taxon>
        <taxon>metagenomes</taxon>
        <taxon>ecological metagenomes</taxon>
    </lineage>
</organism>
<dbReference type="EMBL" id="CAEZZP010000049">
    <property type="protein sequence ID" value="CAB4772508.1"/>
    <property type="molecule type" value="Genomic_DNA"/>
</dbReference>
<dbReference type="GO" id="GO:0003677">
    <property type="term" value="F:DNA binding"/>
    <property type="evidence" value="ECO:0007669"/>
    <property type="project" value="UniProtKB-KW"/>
</dbReference>
<dbReference type="Gene3D" id="1.10.10.10">
    <property type="entry name" value="Winged helix-like DNA-binding domain superfamily/Winged helix DNA-binding domain"/>
    <property type="match status" value="1"/>
</dbReference>
<dbReference type="EMBL" id="CAFBLJ010000033">
    <property type="protein sequence ID" value="CAB4867315.1"/>
    <property type="molecule type" value="Genomic_DNA"/>
</dbReference>
<dbReference type="GO" id="GO:0003700">
    <property type="term" value="F:DNA-binding transcription factor activity"/>
    <property type="evidence" value="ECO:0007669"/>
    <property type="project" value="InterPro"/>
</dbReference>
<dbReference type="InterPro" id="IPR008920">
    <property type="entry name" value="TF_FadR/GntR_C"/>
</dbReference>
<evidence type="ECO:0000313" key="8">
    <source>
        <dbReference type="EMBL" id="CAB4867315.1"/>
    </source>
</evidence>
<keyword evidence="3" id="KW-0804">Transcription</keyword>
<evidence type="ECO:0000256" key="1">
    <source>
        <dbReference type="ARBA" id="ARBA00023015"/>
    </source>
</evidence>
<dbReference type="InterPro" id="IPR011711">
    <property type="entry name" value="GntR_C"/>
</dbReference>
<evidence type="ECO:0000256" key="2">
    <source>
        <dbReference type="ARBA" id="ARBA00023125"/>
    </source>
</evidence>
<sequence length="234" mass="26016">MTQTTFDRVERRTVAVEVRERLIEAIRNGELIAGTALPAERVLCEQFNVARTSVREAIQGLATAGFIERRGNRAFVVEVVPGLELALDSRKATVRNLFEVRRVIEPAMAGLVALRAPEHVRREIADLASRHATGIDEFRLIDRQFHQMIASACDNPVLSEVYSKALASLFNSEEFASLLYAENNKEEVSNIVESSSHAHVEIAEALLAGDQIRTEKAVAAHLCDVEARMLERLV</sequence>
<dbReference type="EMBL" id="CAFAAL010000127">
    <property type="protein sequence ID" value="CAB4811780.1"/>
    <property type="molecule type" value="Genomic_DNA"/>
</dbReference>
<dbReference type="SMART" id="SM00895">
    <property type="entry name" value="FCD"/>
    <property type="match status" value="1"/>
</dbReference>
<evidence type="ECO:0000313" key="9">
    <source>
        <dbReference type="EMBL" id="CAB4898650.1"/>
    </source>
</evidence>